<dbReference type="HAMAP" id="MF_00262">
    <property type="entry name" value="MinE"/>
    <property type="match status" value="1"/>
</dbReference>
<dbReference type="InterPro" id="IPR005527">
    <property type="entry name" value="MinE"/>
</dbReference>
<keyword evidence="3" id="KW-0131">Cell cycle</keyword>
<dbReference type="GO" id="GO:0051301">
    <property type="term" value="P:cell division"/>
    <property type="evidence" value="ECO:0007669"/>
    <property type="project" value="UniProtKB-KW"/>
</dbReference>
<dbReference type="Pfam" id="PF03776">
    <property type="entry name" value="MinE"/>
    <property type="match status" value="1"/>
</dbReference>
<evidence type="ECO:0000313" key="4">
    <source>
        <dbReference type="EMBL" id="HIX52765.1"/>
    </source>
</evidence>
<reference evidence="4" key="2">
    <citation type="submission" date="2021-04" db="EMBL/GenBank/DDBJ databases">
        <authorList>
            <person name="Gilroy R."/>
        </authorList>
    </citation>
    <scope>NUCLEOTIDE SEQUENCE</scope>
    <source>
        <strain evidence="4">ChiGjej4B4-12881</strain>
    </source>
</reference>
<sequence length="92" mass="10664">MRRISRFRRRNSGDLARDRLHLILAADRTDCSPEMMDMVREDLARAVSRYMEIDRRGVEIQIREETAATGRRVPALYASIPILRMGNKGIYG</sequence>
<gene>
    <name evidence="3 4" type="primary">minE</name>
    <name evidence="4" type="ORF">IAA28_08160</name>
</gene>
<organism evidence="4 5">
    <name type="scientific">Candidatus Lachnoclostridium stercoripullorum</name>
    <dbReference type="NCBI Taxonomy" id="2838635"/>
    <lineage>
        <taxon>Bacteria</taxon>
        <taxon>Bacillati</taxon>
        <taxon>Bacillota</taxon>
        <taxon>Clostridia</taxon>
        <taxon>Lachnospirales</taxon>
        <taxon>Lachnospiraceae</taxon>
    </lineage>
</organism>
<reference evidence="4" key="1">
    <citation type="journal article" date="2021" name="PeerJ">
        <title>Extensive microbial diversity within the chicken gut microbiome revealed by metagenomics and culture.</title>
        <authorList>
            <person name="Gilroy R."/>
            <person name="Ravi A."/>
            <person name="Getino M."/>
            <person name="Pursley I."/>
            <person name="Horton D.L."/>
            <person name="Alikhan N.F."/>
            <person name="Baker D."/>
            <person name="Gharbi K."/>
            <person name="Hall N."/>
            <person name="Watson M."/>
            <person name="Adriaenssens E.M."/>
            <person name="Foster-Nyarko E."/>
            <person name="Jarju S."/>
            <person name="Secka A."/>
            <person name="Antonio M."/>
            <person name="Oren A."/>
            <person name="Chaudhuri R.R."/>
            <person name="La Ragione R."/>
            <person name="Hildebrand F."/>
            <person name="Pallen M.J."/>
        </authorList>
    </citation>
    <scope>NUCLEOTIDE SEQUENCE</scope>
    <source>
        <strain evidence="4">ChiGjej4B4-12881</strain>
    </source>
</reference>
<comment type="caution">
    <text evidence="4">The sequence shown here is derived from an EMBL/GenBank/DDBJ whole genome shotgun (WGS) entry which is preliminary data.</text>
</comment>
<dbReference type="Proteomes" id="UP000886780">
    <property type="component" value="Unassembled WGS sequence"/>
</dbReference>
<dbReference type="GO" id="GO:0032955">
    <property type="term" value="P:regulation of division septum assembly"/>
    <property type="evidence" value="ECO:0007669"/>
    <property type="project" value="InterPro"/>
</dbReference>
<name>A0A9D2AWR9_9FIRM</name>
<evidence type="ECO:0000256" key="1">
    <source>
        <dbReference type="ARBA" id="ARBA00008168"/>
    </source>
</evidence>
<comment type="function">
    <text evidence="2 3">Prevents the cell division inhibition by proteins MinC and MinD at internal division sites while permitting inhibition at polar sites. This ensures cell division at the proper site by restricting the formation of a division septum at the midpoint of the long axis of the cell.</text>
</comment>
<dbReference type="InterPro" id="IPR036707">
    <property type="entry name" value="MinE_sf"/>
</dbReference>
<dbReference type="EMBL" id="DXEU01000147">
    <property type="protein sequence ID" value="HIX52765.1"/>
    <property type="molecule type" value="Genomic_DNA"/>
</dbReference>
<comment type="similarity">
    <text evidence="1 3">Belongs to the MinE family.</text>
</comment>
<accession>A0A9D2AWR9</accession>
<protein>
    <recommendedName>
        <fullName evidence="3">Cell division topological specificity factor</fullName>
    </recommendedName>
</protein>
<dbReference type="AlphaFoldDB" id="A0A9D2AWR9"/>
<dbReference type="SUPFAM" id="SSF55229">
    <property type="entry name" value="Cell division protein MinE topological specificity domain"/>
    <property type="match status" value="1"/>
</dbReference>
<dbReference type="NCBIfam" id="TIGR01215">
    <property type="entry name" value="minE"/>
    <property type="match status" value="1"/>
</dbReference>
<keyword evidence="3 4" id="KW-0132">Cell division</keyword>
<evidence type="ECO:0000256" key="2">
    <source>
        <dbReference type="ARBA" id="ARBA00025265"/>
    </source>
</evidence>
<evidence type="ECO:0000256" key="3">
    <source>
        <dbReference type="HAMAP-Rule" id="MF_00262"/>
    </source>
</evidence>
<dbReference type="Gene3D" id="3.30.1070.10">
    <property type="entry name" value="Cell division topological specificity factor MinE"/>
    <property type="match status" value="1"/>
</dbReference>
<proteinExistence type="inferred from homology"/>
<evidence type="ECO:0000313" key="5">
    <source>
        <dbReference type="Proteomes" id="UP000886780"/>
    </source>
</evidence>